<evidence type="ECO:0000256" key="4">
    <source>
        <dbReference type="ARBA" id="ARBA00022553"/>
    </source>
</evidence>
<dbReference type="Gene3D" id="1.10.1200.10">
    <property type="entry name" value="ACP-like"/>
    <property type="match status" value="1"/>
</dbReference>
<evidence type="ECO:0000313" key="8">
    <source>
        <dbReference type="EMBL" id="CAH9064005.1"/>
    </source>
</evidence>
<evidence type="ECO:0000256" key="5">
    <source>
        <dbReference type="ARBA" id="ARBA00022679"/>
    </source>
</evidence>
<evidence type="ECO:0000259" key="6">
    <source>
        <dbReference type="PROSITE" id="PS50075"/>
    </source>
</evidence>
<gene>
    <name evidence="8" type="primary">dltA_11</name>
    <name evidence="8" type="ORF">PSECIP111951_03023</name>
</gene>
<dbReference type="Pfam" id="PF00975">
    <property type="entry name" value="Thioesterase"/>
    <property type="match status" value="1"/>
</dbReference>
<dbReference type="SUPFAM" id="SSF53901">
    <property type="entry name" value="Thiolase-like"/>
    <property type="match status" value="1"/>
</dbReference>
<dbReference type="SMART" id="SM00823">
    <property type="entry name" value="PKS_PP"/>
    <property type="match status" value="1"/>
</dbReference>
<dbReference type="Gene3D" id="3.30.300.30">
    <property type="match status" value="1"/>
</dbReference>
<dbReference type="SUPFAM" id="SSF56801">
    <property type="entry name" value="Acetyl-CoA synthetase-like"/>
    <property type="match status" value="1"/>
</dbReference>
<dbReference type="InterPro" id="IPR014030">
    <property type="entry name" value="Ketoacyl_synth_N"/>
</dbReference>
<dbReference type="InterPro" id="IPR045851">
    <property type="entry name" value="AMP-bd_C_sf"/>
</dbReference>
<dbReference type="Pfam" id="PF00109">
    <property type="entry name" value="ketoacyl-synt"/>
    <property type="match status" value="1"/>
</dbReference>
<dbReference type="PROSITE" id="PS00606">
    <property type="entry name" value="KS3_1"/>
    <property type="match status" value="1"/>
</dbReference>
<dbReference type="InterPro" id="IPR036736">
    <property type="entry name" value="ACP-like_sf"/>
</dbReference>
<dbReference type="Gene3D" id="3.30.70.3290">
    <property type="match status" value="1"/>
</dbReference>
<dbReference type="CDD" id="cd00833">
    <property type="entry name" value="PKS"/>
    <property type="match status" value="1"/>
</dbReference>
<keyword evidence="5" id="KW-0808">Transferase</keyword>
<dbReference type="Gene3D" id="3.40.47.10">
    <property type="match status" value="1"/>
</dbReference>
<dbReference type="InterPro" id="IPR032821">
    <property type="entry name" value="PKS_assoc"/>
</dbReference>
<dbReference type="InterPro" id="IPR014043">
    <property type="entry name" value="Acyl_transferase_dom"/>
</dbReference>
<feature type="domain" description="Carrier" evidence="6">
    <location>
        <begin position="1983"/>
        <end position="2058"/>
    </location>
</feature>
<dbReference type="InterPro" id="IPR016039">
    <property type="entry name" value="Thiolase-like"/>
</dbReference>
<dbReference type="Gene3D" id="3.40.366.10">
    <property type="entry name" value="Malonyl-Coenzyme A Acyl Carrier Protein, domain 2"/>
    <property type="match status" value="1"/>
</dbReference>
<dbReference type="InterPro" id="IPR013968">
    <property type="entry name" value="PKS_KR"/>
</dbReference>
<evidence type="ECO:0000256" key="2">
    <source>
        <dbReference type="ARBA" id="ARBA00006484"/>
    </source>
</evidence>
<dbReference type="InterPro" id="IPR016035">
    <property type="entry name" value="Acyl_Trfase/lysoPLipase"/>
</dbReference>
<comment type="pathway">
    <text evidence="1">Lipid metabolism; fatty acid biosynthesis.</text>
</comment>
<dbReference type="SMART" id="SM00825">
    <property type="entry name" value="PKS_KS"/>
    <property type="match status" value="1"/>
</dbReference>
<dbReference type="InterPro" id="IPR000873">
    <property type="entry name" value="AMP-dep_synth/lig_dom"/>
</dbReference>
<dbReference type="InterPro" id="IPR014031">
    <property type="entry name" value="Ketoacyl_synth_C"/>
</dbReference>
<dbReference type="Proteomes" id="UP001152485">
    <property type="component" value="Unassembled WGS sequence"/>
</dbReference>
<dbReference type="Pfam" id="PF00550">
    <property type="entry name" value="PP-binding"/>
    <property type="match status" value="1"/>
</dbReference>
<dbReference type="PROSITE" id="PS50075">
    <property type="entry name" value="CARRIER"/>
    <property type="match status" value="1"/>
</dbReference>
<accession>A0ABN8USP9</accession>
<dbReference type="SUPFAM" id="SSF47336">
    <property type="entry name" value="ACP-like"/>
    <property type="match status" value="1"/>
</dbReference>
<sequence>MNVQEITPITEKTLSSNEAKSGPVITDLVLCCPKHQAAQTALTFLDVKGELECQFSYQQLEQQSLAHGAAIQRHADVGDVVLVALENMVDFVSVFFGCMVAGVVAVPVPTPKGERDKKGLSRVFNIAQAAGANLIVSDNLAIKALSGLDGLTGQLLSMEQLKVDAKSGELKSISIVSQNTAYLQFTSGSTAMPKGVKLSHANVMASVRDMADIFTLPDDLRSCGWLPMHHDMGLVGLLLTLYQRGQAILMPPAAFLSDPERWLKAIDEYQGNMCAAPNFAFVHCVKILKQTSHDLSSLTHVFVGSEFVSVPTLDAFCDKFAPNGFQASSFIPVYGLAEATLLAAGGAEQYPQMRHSVIEYAPNDKATKRQLLGYAIQPHFPIQIIEDNKIVVAGDAVASSYWPNNKAYCHRIDGRDYFETGDVGFIQNNRLYLTGREKDTLIVRGVNHHAEDLEFSISARVGEYHGNCACIATTQNEREQLIVVQEASRHIKFEQAEKLKAQIQNALIEEHGITPDDIIFIANNTLPRTLNHKVSRASCLVQYEAKRLKLVGKKKPLIPASDELSLMQLHHATDEPITIVSMACRLPGGCDNPEAFWELLSQGKDAVREVPSSRWNNDSFYHPQPATPGKTNTRWAGFVDDIDMFDPAFFGISPTEAVEIDPQQRLLLETSWRLFEGAGLTREQLKGSDTGVFIGVSTNDYLYMKIKLMPGMDSFNAYSGLGNANSITANRISYLFDLKGPSMAIDTACSSSLTALHLAAQSVNNGECRQAIAGGVNALISPGPTISLSQFGMMAPDGRCKTFDSSADGYVRAEGCALVMLKSKADALQAGDKVLGYIRASALGQDGHSNGITHPNADAQERLIRRTLAKAKIDPATVTYIEAHGTGTSAGDPIEVNKLREIYGKGDEACFIGSVKASIGHLEAGAGIASVLKILTMLQHEKIPPQLHLKTLNPAIELADSRLSIAQNEEEWHCAGPRRAAVSSFGFGGALAHMIIEQGPGSNDAPRVVRTVKSELFTLSAADNTALVNQVRIWLDWLNGCRSQWQGMSLASVCYTQAQHRTDFSARFAVTVKSFDGLVKELERFIRFKPIANSRIDLLQSHTHPAFVFTGQGQNYFQMGYALYQRFDVFRQAFDRCMTVYNQITHGQPFRELVFECLEHAKVDASTYQCHLFSVQYSLAELWFSLGVTPQVLVGHSIGEYAAAVVAGCMTVEDAMALLYRRGKLIETVAPGEMVSLKADRQTVEALLPNIAIAAQNSPKATVIAGSSEHIAYAIDMAKAKNIEVKKLNTERAFHSPMMADIVDTFVAYAAKVQYNEPSIPWVSTVTGKVQKQAPTAEYWGRQLQQTVLFEQAVKVIGELSTFIEIGPGGTTLAMLNENLVQQQTLFLRSCNRTKADRGETDTLLDSIGKFYQQGNQLHWNTMYKKLERQFVSVPPQHFNCKRYWIKGASWDKLDAFSSSALDIDTGTEVQSDTPPLYQINWNLSPVSAGQMTNIINWIVIGESSDLMQSVIQGLNGQVYQVSPQSSKQAYHQQFTHILNTLAKVGDEHWRVLYANSMGRASEVTVDSLNVDQDVHGPADLTRVVQALLETGKVMPLWILTQHANFLEGDNPEAMGIMQSSVWGFARTLFLEQPQLRGGIIDMDSPCEVLLKQLHLPQQERVVAIRNNQRFIAQLEALSAPENTSLKLRKNGIYLITGGLGGLGLKSCEWLVEQGVGDILLLGRSGFPERSQWTSLDKKHKCYQAVQSLIAMQKLAEQSGGVNIQVKSLDIRDSKAMTQLFASLDKPLRGVIHAAGVNWFGKIAELDTQKMLDTLKTNISAAWLLHELTADADLDCFVMYSSVSALWGSVELAHYTAANYFLDTLAHYRVARGLPALSIDWGPWDEVGMSAKESEKTVLNKLGLKLMSPSSALDAMKSLLSLGTVQAMVGGVDWLKFKAFIDFSLSPSLFAKVEVESGSKEGFASDDNGLSAIASMPRQDALALIDGIVRDQLASVMLIDSIDTLGENHRFNFLGMDSLMAISFAAQLEQYLGVKMPNTLAYNYPTIKDVKQFIYQQLTGKLPQEKTATPEVNHWLLPIDEQQQGMRLYCFPYAGSGASAYAEWKGRIPGANITAVQYPGRENHNVSPITNMSHMVENIIEQIDTSLPFALIGHSLGALIAYEVAGELDKRNQSPQFVVLSGCDSPQEHKGGDLHRLDDDAFLDAIIQRYDHQHIQQEQKDAMAANLATLRADITLLETYRPSLYTLACSTHILGSQNDPVTTLSGLQSWIGLSKGRFCLSLHEGSHYLVKENPTPIIDAIKAQMH</sequence>
<dbReference type="SMART" id="SM01294">
    <property type="entry name" value="PKS_PP_betabranch"/>
    <property type="match status" value="1"/>
</dbReference>
<evidence type="ECO:0000259" key="7">
    <source>
        <dbReference type="PROSITE" id="PS52004"/>
    </source>
</evidence>
<reference evidence="8 9" key="1">
    <citation type="submission" date="2022-07" db="EMBL/GenBank/DDBJ databases">
        <authorList>
            <person name="Criscuolo A."/>
        </authorList>
    </citation>
    <scope>NUCLEOTIDE SEQUENCE [LARGE SCALE GENOMIC DNA]</scope>
    <source>
        <strain evidence="9">CIP 111951</strain>
    </source>
</reference>
<dbReference type="InterPro" id="IPR025110">
    <property type="entry name" value="AMP-bd_C"/>
</dbReference>
<name>A0ABN8USP9_9GAMM</name>
<comment type="caution">
    <text evidence="8">The sequence shown here is derived from an EMBL/GenBank/DDBJ whole genome shotgun (WGS) entry which is preliminary data.</text>
</comment>
<dbReference type="Pfam" id="PF23024">
    <property type="entry name" value="AMP-dom_DIP2-like"/>
    <property type="match status" value="1"/>
</dbReference>
<dbReference type="InterPro" id="IPR029058">
    <property type="entry name" value="AB_hydrolase_fold"/>
</dbReference>
<feature type="domain" description="Ketosynthase family 3 (KS3)" evidence="7">
    <location>
        <begin position="574"/>
        <end position="998"/>
    </location>
</feature>
<dbReference type="InterPro" id="IPR001031">
    <property type="entry name" value="Thioesterase"/>
</dbReference>
<dbReference type="InterPro" id="IPR020841">
    <property type="entry name" value="PKS_Beta-ketoAc_synthase_dom"/>
</dbReference>
<dbReference type="RefSeq" id="WP_261594320.1">
    <property type="nucleotide sequence ID" value="NZ_CAMAPD010000015.1"/>
</dbReference>
<dbReference type="InterPro" id="IPR016036">
    <property type="entry name" value="Malonyl_transacylase_ACP-bd"/>
</dbReference>
<keyword evidence="8" id="KW-0436">Ligase</keyword>
<keyword evidence="4" id="KW-0597">Phosphoprotein</keyword>
<evidence type="ECO:0000313" key="9">
    <source>
        <dbReference type="Proteomes" id="UP001152485"/>
    </source>
</evidence>
<dbReference type="InterPro" id="IPR018201">
    <property type="entry name" value="Ketoacyl_synth_AS"/>
</dbReference>
<dbReference type="SUPFAM" id="SSF51735">
    <property type="entry name" value="NAD(P)-binding Rossmann-fold domains"/>
    <property type="match status" value="2"/>
</dbReference>
<dbReference type="Pfam" id="PF16197">
    <property type="entry name" value="KAsynt_C_assoc"/>
    <property type="match status" value="1"/>
</dbReference>
<dbReference type="EMBL" id="CAMAPD010000015">
    <property type="protein sequence ID" value="CAH9064005.1"/>
    <property type="molecule type" value="Genomic_DNA"/>
</dbReference>
<dbReference type="PANTHER" id="PTHR43775">
    <property type="entry name" value="FATTY ACID SYNTHASE"/>
    <property type="match status" value="1"/>
</dbReference>
<dbReference type="CDD" id="cd08955">
    <property type="entry name" value="KR_2_FAS_SDR_x"/>
    <property type="match status" value="1"/>
</dbReference>
<dbReference type="PANTHER" id="PTHR43775:SF37">
    <property type="entry name" value="SI:DKEY-61P9.11"/>
    <property type="match status" value="1"/>
</dbReference>
<evidence type="ECO:0000256" key="3">
    <source>
        <dbReference type="ARBA" id="ARBA00022450"/>
    </source>
</evidence>
<organism evidence="8 9">
    <name type="scientific">Pseudoalteromonas holothuriae</name>
    <dbReference type="NCBI Taxonomy" id="2963714"/>
    <lineage>
        <taxon>Bacteria</taxon>
        <taxon>Pseudomonadati</taxon>
        <taxon>Pseudomonadota</taxon>
        <taxon>Gammaproteobacteria</taxon>
        <taxon>Alteromonadales</taxon>
        <taxon>Pseudoalteromonadaceae</taxon>
        <taxon>Pseudoalteromonas</taxon>
    </lineage>
</organism>
<dbReference type="GO" id="GO:0016874">
    <property type="term" value="F:ligase activity"/>
    <property type="evidence" value="ECO:0007669"/>
    <property type="project" value="UniProtKB-KW"/>
</dbReference>
<dbReference type="InterPro" id="IPR042099">
    <property type="entry name" value="ANL_N_sf"/>
</dbReference>
<dbReference type="SMART" id="SM00827">
    <property type="entry name" value="PKS_AT"/>
    <property type="match status" value="1"/>
</dbReference>
<dbReference type="Gene3D" id="3.40.50.720">
    <property type="entry name" value="NAD(P)-binding Rossmann-like Domain"/>
    <property type="match status" value="1"/>
</dbReference>
<dbReference type="SMART" id="SM00822">
    <property type="entry name" value="PKS_KR"/>
    <property type="match status" value="1"/>
</dbReference>
<keyword evidence="3" id="KW-0596">Phosphopantetheine</keyword>
<dbReference type="PROSITE" id="PS52004">
    <property type="entry name" value="KS3_2"/>
    <property type="match status" value="1"/>
</dbReference>
<dbReference type="InterPro" id="IPR001227">
    <property type="entry name" value="Ac_transferase_dom_sf"/>
</dbReference>
<dbReference type="Gene3D" id="3.40.50.12780">
    <property type="entry name" value="N-terminal domain of ligase-like"/>
    <property type="match status" value="1"/>
</dbReference>
<dbReference type="InterPro" id="IPR057326">
    <property type="entry name" value="KR_dom"/>
</dbReference>
<dbReference type="Pfam" id="PF00698">
    <property type="entry name" value="Acyl_transf_1"/>
    <property type="match status" value="1"/>
</dbReference>
<comment type="similarity">
    <text evidence="2">Belongs to the short-chain dehydrogenases/reductases (SDR) family.</text>
</comment>
<dbReference type="InterPro" id="IPR020806">
    <property type="entry name" value="PKS_PP-bd"/>
</dbReference>
<dbReference type="Pfam" id="PF08659">
    <property type="entry name" value="KR"/>
    <property type="match status" value="1"/>
</dbReference>
<dbReference type="EC" id="6.2.1.54" evidence="8"/>
<dbReference type="Pfam" id="PF02801">
    <property type="entry name" value="Ketoacyl-synt_C"/>
    <property type="match status" value="1"/>
</dbReference>
<evidence type="ECO:0000256" key="1">
    <source>
        <dbReference type="ARBA" id="ARBA00005194"/>
    </source>
</evidence>
<dbReference type="InterPro" id="IPR050091">
    <property type="entry name" value="PKS_NRPS_Biosynth_Enz"/>
</dbReference>
<proteinExistence type="inferred from homology"/>
<dbReference type="SUPFAM" id="SSF53474">
    <property type="entry name" value="alpha/beta-Hydrolases"/>
    <property type="match status" value="1"/>
</dbReference>
<protein>
    <submittedName>
        <fullName evidence="8">D-alanine--D-alanyl carrier protein ligase</fullName>
        <ecNumber evidence="8">6.2.1.54</ecNumber>
    </submittedName>
</protein>
<dbReference type="Pfam" id="PF00501">
    <property type="entry name" value="AMP-binding"/>
    <property type="match status" value="1"/>
</dbReference>
<dbReference type="SUPFAM" id="SSF55048">
    <property type="entry name" value="Probable ACP-binding domain of malonyl-CoA ACP transacylase"/>
    <property type="match status" value="1"/>
</dbReference>
<dbReference type="SUPFAM" id="SSF52151">
    <property type="entry name" value="FabD/lysophospholipase-like"/>
    <property type="match status" value="1"/>
</dbReference>
<dbReference type="InterPro" id="IPR036291">
    <property type="entry name" value="NAD(P)-bd_dom_sf"/>
</dbReference>
<dbReference type="Gene3D" id="3.40.50.1820">
    <property type="entry name" value="alpha/beta hydrolase"/>
    <property type="match status" value="1"/>
</dbReference>
<dbReference type="InterPro" id="IPR009081">
    <property type="entry name" value="PP-bd_ACP"/>
</dbReference>